<dbReference type="AlphaFoldDB" id="A0AA88J573"/>
<keyword evidence="1" id="KW-0812">Transmembrane</keyword>
<name>A0AA88J573_CHASR</name>
<accession>A0AA88J573</accession>
<evidence type="ECO:0000313" key="3">
    <source>
        <dbReference type="Proteomes" id="UP001187415"/>
    </source>
</evidence>
<protein>
    <submittedName>
        <fullName evidence="2">Uncharacterized protein</fullName>
    </submittedName>
</protein>
<evidence type="ECO:0000313" key="2">
    <source>
        <dbReference type="EMBL" id="KAK2817054.1"/>
    </source>
</evidence>
<keyword evidence="1" id="KW-0472">Membrane</keyword>
<organism evidence="2 3">
    <name type="scientific">Channa striata</name>
    <name type="common">Snakehead murrel</name>
    <name type="synonym">Ophicephalus striatus</name>
    <dbReference type="NCBI Taxonomy" id="64152"/>
    <lineage>
        <taxon>Eukaryota</taxon>
        <taxon>Metazoa</taxon>
        <taxon>Chordata</taxon>
        <taxon>Craniata</taxon>
        <taxon>Vertebrata</taxon>
        <taxon>Euteleostomi</taxon>
        <taxon>Actinopterygii</taxon>
        <taxon>Neopterygii</taxon>
        <taxon>Teleostei</taxon>
        <taxon>Neoteleostei</taxon>
        <taxon>Acanthomorphata</taxon>
        <taxon>Anabantaria</taxon>
        <taxon>Anabantiformes</taxon>
        <taxon>Channoidei</taxon>
        <taxon>Channidae</taxon>
        <taxon>Channa</taxon>
    </lineage>
</organism>
<dbReference type="EMBL" id="JAUPFM010000021">
    <property type="protein sequence ID" value="KAK2817054.1"/>
    <property type="molecule type" value="Genomic_DNA"/>
</dbReference>
<feature type="transmembrane region" description="Helical" evidence="1">
    <location>
        <begin position="46"/>
        <end position="64"/>
    </location>
</feature>
<keyword evidence="1" id="KW-1133">Transmembrane helix</keyword>
<dbReference type="Proteomes" id="UP001187415">
    <property type="component" value="Unassembled WGS sequence"/>
</dbReference>
<keyword evidence="3" id="KW-1185">Reference proteome</keyword>
<reference evidence="2" key="1">
    <citation type="submission" date="2023-07" db="EMBL/GenBank/DDBJ databases">
        <title>Chromosome-level Genome Assembly of Striped Snakehead (Channa striata).</title>
        <authorList>
            <person name="Liu H."/>
        </authorList>
    </citation>
    <scope>NUCLEOTIDE SEQUENCE</scope>
    <source>
        <strain evidence="2">Gz</strain>
        <tissue evidence="2">Muscle</tissue>
    </source>
</reference>
<proteinExistence type="predicted"/>
<gene>
    <name evidence="2" type="ORF">Q5P01_025245</name>
</gene>
<comment type="caution">
    <text evidence="2">The sequence shown here is derived from an EMBL/GenBank/DDBJ whole genome shotgun (WGS) entry which is preliminary data.</text>
</comment>
<evidence type="ECO:0000256" key="1">
    <source>
        <dbReference type="SAM" id="Phobius"/>
    </source>
</evidence>
<sequence>MRKTIIHSSSTYTSPVNTSVNSSGRHRLGLCKCKTVAHRDRRIMKLFSIIAHKSGIVLVGLQIANDFG</sequence>